<dbReference type="GO" id="GO:0008682">
    <property type="term" value="F:3-demethoxyubiquinol 3-hydroxylase activity"/>
    <property type="evidence" value="ECO:0007669"/>
    <property type="project" value="TreeGrafter"/>
</dbReference>
<dbReference type="GO" id="GO:0071949">
    <property type="term" value="F:FAD binding"/>
    <property type="evidence" value="ECO:0007669"/>
    <property type="project" value="InterPro"/>
</dbReference>
<dbReference type="Pfam" id="PF01494">
    <property type="entry name" value="FAD_binding_3"/>
    <property type="match status" value="1"/>
</dbReference>
<evidence type="ECO:0000259" key="9">
    <source>
        <dbReference type="Pfam" id="PF01494"/>
    </source>
</evidence>
<keyword evidence="4" id="KW-0285">Flavoprotein</keyword>
<dbReference type="PANTHER" id="PTHR43876:SF10">
    <property type="entry name" value="3-DEMETHOXYUBIQUINOL 3-HYDROXYLASE"/>
    <property type="match status" value="1"/>
</dbReference>
<organism evidence="10 11">
    <name type="scientific">Shewanella holmiensis</name>
    <dbReference type="NCBI Taxonomy" id="2952222"/>
    <lineage>
        <taxon>Bacteria</taxon>
        <taxon>Pseudomonadati</taxon>
        <taxon>Pseudomonadota</taxon>
        <taxon>Gammaproteobacteria</taxon>
        <taxon>Alteromonadales</taxon>
        <taxon>Shewanellaceae</taxon>
        <taxon>Shewanella</taxon>
    </lineage>
</organism>
<keyword evidence="5" id="KW-0274">FAD</keyword>
<dbReference type="FunFam" id="3.50.50.60:FF:000021">
    <property type="entry name" value="Ubiquinone biosynthesis monooxygenase COQ6"/>
    <property type="match status" value="1"/>
</dbReference>
<dbReference type="PANTHER" id="PTHR43876">
    <property type="entry name" value="UBIQUINONE BIOSYNTHESIS MONOOXYGENASE COQ6, MITOCHONDRIAL"/>
    <property type="match status" value="1"/>
</dbReference>
<evidence type="ECO:0000256" key="3">
    <source>
        <dbReference type="ARBA" id="ARBA00005349"/>
    </source>
</evidence>
<sequence>MPHTQSSSVKDSSDTNTSVHHFDVVINGGGMVGAAVAVGLGQLGLSVAVIESRQPQAFDAAQPLDVRVSAISVASAQLLARLGVMDELLTLRHVPYTGLETWEMEGCMTQFTAEQVGEPLLGYFFENRLIQLCLLKQIEALKNVTLFCPAKVTQFTRVQASNDHRHAIEVLLDDGTRLGALLLVGADGANSQVRQWAGIGITGWDYAQSAMLINIETQSPQQSVTWQQFTPQGPRSLLPLPGNHASLVWYDSAAKIKQLMQLSDLQLAEQIKAHFPKRLDPNFSVQAKGSFGLTRRHAQQYYQANLVILGDAAHTINPLAGQGVNIGFKDVDALITHIASAIGNGEVWWNDAVLQRYQHSRYADNQLMMSAMDMFYAGFSNDLLPLKLLRNSALKLANLDSPLKQKVLRYALGLN</sequence>
<evidence type="ECO:0000256" key="8">
    <source>
        <dbReference type="ARBA" id="ARBA00065734"/>
    </source>
</evidence>
<dbReference type="InterPro" id="IPR036188">
    <property type="entry name" value="FAD/NAD-bd_sf"/>
</dbReference>
<feature type="domain" description="FAD-binding" evidence="9">
    <location>
        <begin position="22"/>
        <end position="363"/>
    </location>
</feature>
<comment type="caution">
    <text evidence="10">The sequence shown here is derived from an EMBL/GenBank/DDBJ whole genome shotgun (WGS) entry which is preliminary data.</text>
</comment>
<gene>
    <name evidence="10" type="ORF">NE535_04105</name>
</gene>
<dbReference type="GO" id="GO:0110142">
    <property type="term" value="C:ubiquinone biosynthesis complex"/>
    <property type="evidence" value="ECO:0007669"/>
    <property type="project" value="UniProtKB-ARBA"/>
</dbReference>
<name>A0A9X2WKG5_9GAMM</name>
<dbReference type="GO" id="GO:0006744">
    <property type="term" value="P:ubiquinone biosynthetic process"/>
    <property type="evidence" value="ECO:0007669"/>
    <property type="project" value="InterPro"/>
</dbReference>
<evidence type="ECO:0000313" key="11">
    <source>
        <dbReference type="Proteomes" id="UP001155546"/>
    </source>
</evidence>
<dbReference type="PRINTS" id="PR00420">
    <property type="entry name" value="RNGMNOXGNASE"/>
</dbReference>
<dbReference type="InterPro" id="IPR002938">
    <property type="entry name" value="FAD-bd"/>
</dbReference>
<reference evidence="10" key="1">
    <citation type="journal article" date="2023" name="Int. J. Syst. Evol. Microbiol.">
        <title>&lt;i&gt;Shewanella septentrionalis&lt;/i&gt; sp. nov. and &lt;i&gt;Shewanella holmiensis&lt;/i&gt; sp. nov., isolated from Baltic Sea water and sediments.</title>
        <authorList>
            <person name="Martin-Rodriguez A.J."/>
            <person name="Thorell K."/>
            <person name="Joffre E."/>
            <person name="Jensie-Markopoulos S."/>
            <person name="Moore E.R.B."/>
            <person name="Sjoling A."/>
        </authorList>
    </citation>
    <scope>NUCLEOTIDE SEQUENCE</scope>
    <source>
        <strain evidence="10">SP1S2-7</strain>
    </source>
</reference>
<dbReference type="InterPro" id="IPR010971">
    <property type="entry name" value="UbiH/COQ6"/>
</dbReference>
<dbReference type="RefSeq" id="WP_261297406.1">
    <property type="nucleotide sequence ID" value="NZ_JAMTCD010000003.1"/>
</dbReference>
<dbReference type="AlphaFoldDB" id="A0A9X2WKG5"/>
<evidence type="ECO:0000256" key="1">
    <source>
        <dbReference type="ARBA" id="ARBA00001974"/>
    </source>
</evidence>
<comment type="subunit">
    <text evidence="8">Component of the Ubi complex metabolon, which regroups five ubiquinone biosynthesis proteins (UbiE, UbiF, UbiG, UbiH and UbiI) and two accessory factors (UbiK and the lipid-binding protein UbiJ).</text>
</comment>
<dbReference type="NCBIfam" id="TIGR01988">
    <property type="entry name" value="Ubi-OHases"/>
    <property type="match status" value="1"/>
</dbReference>
<evidence type="ECO:0000256" key="7">
    <source>
        <dbReference type="ARBA" id="ARBA00023033"/>
    </source>
</evidence>
<comment type="cofactor">
    <cofactor evidence="1">
        <name>FAD</name>
        <dbReference type="ChEBI" id="CHEBI:57692"/>
    </cofactor>
</comment>
<evidence type="ECO:0000313" key="10">
    <source>
        <dbReference type="EMBL" id="MCT7940978.1"/>
    </source>
</evidence>
<protein>
    <submittedName>
        <fullName evidence="10">FAD-dependent monooxygenase</fullName>
    </submittedName>
</protein>
<evidence type="ECO:0000256" key="5">
    <source>
        <dbReference type="ARBA" id="ARBA00022827"/>
    </source>
</evidence>
<keyword evidence="7 10" id="KW-0503">Monooxygenase</keyword>
<accession>A0A9X2WKG5</accession>
<comment type="similarity">
    <text evidence="3">Belongs to the UbiH/COQ6 family.</text>
</comment>
<dbReference type="SUPFAM" id="SSF51905">
    <property type="entry name" value="FAD/NAD(P)-binding domain"/>
    <property type="match status" value="1"/>
</dbReference>
<keyword evidence="6" id="KW-0560">Oxidoreductase</keyword>
<evidence type="ECO:0000256" key="6">
    <source>
        <dbReference type="ARBA" id="ARBA00023002"/>
    </source>
</evidence>
<proteinExistence type="inferred from homology"/>
<keyword evidence="11" id="KW-1185">Reference proteome</keyword>
<dbReference type="EMBL" id="JAMTCD010000003">
    <property type="protein sequence ID" value="MCT7940978.1"/>
    <property type="molecule type" value="Genomic_DNA"/>
</dbReference>
<dbReference type="InterPro" id="IPR051205">
    <property type="entry name" value="UbiH/COQ6_monooxygenase"/>
</dbReference>
<evidence type="ECO:0000256" key="2">
    <source>
        <dbReference type="ARBA" id="ARBA00004749"/>
    </source>
</evidence>
<dbReference type="Gene3D" id="3.50.50.60">
    <property type="entry name" value="FAD/NAD(P)-binding domain"/>
    <property type="match status" value="2"/>
</dbReference>
<evidence type="ECO:0000256" key="4">
    <source>
        <dbReference type="ARBA" id="ARBA00022630"/>
    </source>
</evidence>
<comment type="pathway">
    <text evidence="2">Cofactor biosynthesis; ubiquinone biosynthesis.</text>
</comment>
<dbReference type="Proteomes" id="UP001155546">
    <property type="component" value="Unassembled WGS sequence"/>
</dbReference>